<protein>
    <submittedName>
        <fullName evidence="1">Uncharacterized protein</fullName>
    </submittedName>
</protein>
<sequence>MGDQLGFIKTTIAMALERPDMHDDVLAAIYGIIEKEASKP</sequence>
<organism evidence="1 2">
    <name type="scientific">Halobacillus naozhouensis</name>
    <dbReference type="NCBI Taxonomy" id="554880"/>
    <lineage>
        <taxon>Bacteria</taxon>
        <taxon>Bacillati</taxon>
        <taxon>Bacillota</taxon>
        <taxon>Bacilli</taxon>
        <taxon>Bacillales</taxon>
        <taxon>Bacillaceae</taxon>
        <taxon>Halobacillus</taxon>
    </lineage>
</organism>
<keyword evidence="2" id="KW-1185">Reference proteome</keyword>
<evidence type="ECO:0000313" key="2">
    <source>
        <dbReference type="Proteomes" id="UP001221597"/>
    </source>
</evidence>
<dbReference type="Proteomes" id="UP001221597">
    <property type="component" value="Chromosome"/>
</dbReference>
<gene>
    <name evidence="1" type="ORF">P9989_15510</name>
</gene>
<evidence type="ECO:0000313" key="1">
    <source>
        <dbReference type="EMBL" id="WFT73766.1"/>
    </source>
</evidence>
<dbReference type="RefSeq" id="WP_283075773.1">
    <property type="nucleotide sequence ID" value="NZ_CP121671.1"/>
</dbReference>
<proteinExistence type="predicted"/>
<accession>A0ABY8IYE7</accession>
<reference evidence="1 2" key="1">
    <citation type="submission" date="2023-04" db="EMBL/GenBank/DDBJ databases">
        <title>Genome sequence of Halobacillus naozhouensis KACC 21980.</title>
        <authorList>
            <person name="Kim S."/>
            <person name="Heo J."/>
            <person name="Kwon S.-W."/>
        </authorList>
    </citation>
    <scope>NUCLEOTIDE SEQUENCE [LARGE SCALE GENOMIC DNA]</scope>
    <source>
        <strain evidence="1 2">KCTC 13234</strain>
    </source>
</reference>
<name>A0ABY8IYE7_9BACI</name>
<dbReference type="EMBL" id="CP121671">
    <property type="protein sequence ID" value="WFT73766.1"/>
    <property type="molecule type" value="Genomic_DNA"/>
</dbReference>